<feature type="domain" description="Aminoglycoside phosphotransferase" evidence="1">
    <location>
        <begin position="35"/>
        <end position="300"/>
    </location>
</feature>
<organism evidence="2 3">
    <name type="scientific">Reticulibacter mediterranei</name>
    <dbReference type="NCBI Taxonomy" id="2778369"/>
    <lineage>
        <taxon>Bacteria</taxon>
        <taxon>Bacillati</taxon>
        <taxon>Chloroflexota</taxon>
        <taxon>Ktedonobacteria</taxon>
        <taxon>Ktedonobacterales</taxon>
        <taxon>Reticulibacteraceae</taxon>
        <taxon>Reticulibacter</taxon>
    </lineage>
</organism>
<dbReference type="InterPro" id="IPR011009">
    <property type="entry name" value="Kinase-like_dom_sf"/>
</dbReference>
<protein>
    <recommendedName>
        <fullName evidence="1">Aminoglycoside phosphotransferase domain-containing protein</fullName>
    </recommendedName>
</protein>
<evidence type="ECO:0000259" key="1">
    <source>
        <dbReference type="Pfam" id="PF01636"/>
    </source>
</evidence>
<evidence type="ECO:0000313" key="3">
    <source>
        <dbReference type="Proteomes" id="UP000597444"/>
    </source>
</evidence>
<dbReference type="Proteomes" id="UP000597444">
    <property type="component" value="Unassembled WGS sequence"/>
</dbReference>
<dbReference type="EMBL" id="BNJK01000001">
    <property type="protein sequence ID" value="GHO91736.1"/>
    <property type="molecule type" value="Genomic_DNA"/>
</dbReference>
<reference evidence="2" key="1">
    <citation type="submission" date="2020-10" db="EMBL/GenBank/DDBJ databases">
        <title>Taxonomic study of unclassified bacteria belonging to the class Ktedonobacteria.</title>
        <authorList>
            <person name="Yabe S."/>
            <person name="Wang C.M."/>
            <person name="Zheng Y."/>
            <person name="Sakai Y."/>
            <person name="Cavaletti L."/>
            <person name="Monciardini P."/>
            <person name="Donadio S."/>
        </authorList>
    </citation>
    <scope>NUCLEOTIDE SEQUENCE</scope>
    <source>
        <strain evidence="2">ID150040</strain>
    </source>
</reference>
<dbReference type="SUPFAM" id="SSF56112">
    <property type="entry name" value="Protein kinase-like (PK-like)"/>
    <property type="match status" value="1"/>
</dbReference>
<accession>A0A8J3ICF9</accession>
<name>A0A8J3ICF9_9CHLR</name>
<dbReference type="InterPro" id="IPR051678">
    <property type="entry name" value="AGP_Transferase"/>
</dbReference>
<dbReference type="PANTHER" id="PTHR21310">
    <property type="entry name" value="AMINOGLYCOSIDE PHOSPHOTRANSFERASE-RELATED-RELATED"/>
    <property type="match status" value="1"/>
</dbReference>
<comment type="caution">
    <text evidence="2">The sequence shown here is derived from an EMBL/GenBank/DDBJ whole genome shotgun (WGS) entry which is preliminary data.</text>
</comment>
<gene>
    <name evidence="2" type="ORF">KSF_017840</name>
</gene>
<dbReference type="Pfam" id="PF01636">
    <property type="entry name" value="APH"/>
    <property type="match status" value="1"/>
</dbReference>
<dbReference type="Gene3D" id="3.90.1200.10">
    <property type="match status" value="1"/>
</dbReference>
<dbReference type="RefSeq" id="WP_220202611.1">
    <property type="nucleotide sequence ID" value="NZ_BNJK01000001.1"/>
</dbReference>
<dbReference type="Gene3D" id="3.30.200.20">
    <property type="entry name" value="Phosphorylase Kinase, domain 1"/>
    <property type="match status" value="1"/>
</dbReference>
<dbReference type="AlphaFoldDB" id="A0A8J3ICF9"/>
<dbReference type="InterPro" id="IPR002575">
    <property type="entry name" value="Aminoglycoside_PTrfase"/>
</dbReference>
<keyword evidence="3" id="KW-1185">Reference proteome</keyword>
<evidence type="ECO:0000313" key="2">
    <source>
        <dbReference type="EMBL" id="GHO91736.1"/>
    </source>
</evidence>
<proteinExistence type="predicted"/>
<sequence length="356" mass="41309">MTIRMYGKRLGQISDEQLQMALTRFNLGTLLHAEPVPFGLFGQNIFLTSTQGAYVLRGSPHYHWQFPTEQFFARLLHERTQVPVPWPYQIDDAEDIFGWCYVLMPRMQGLQLESPEIENQLSMEDKRAIAHVLGENLVQMQELKWSFAGEYHAETNTVQPFECTSALISPSQIEAMHIQPGPLTHREYALALIRSFLERSRTHNQRTTDTDCVWVEMLIAQAEDALNDDFQPCFVMQDYKLGNLVVMQTEGRWHVSGLFDLMTGSFGDGETDLSRATAIYIEKDASLSLAREFIQAYIRQRPPRPGFAERFAVYMLLDRLIIWEFAQRNNTDWWDQRLSLQEWAGRYTSLQAILKE</sequence>